<dbReference type="InterPro" id="IPR029456">
    <property type="entry name" value="Sialidase_N"/>
</dbReference>
<dbReference type="InterPro" id="IPR036278">
    <property type="entry name" value="Sialidase_sf"/>
</dbReference>
<feature type="domain" description="Sialate O-acetylesterase" evidence="3">
    <location>
        <begin position="1223"/>
        <end position="1325"/>
    </location>
</feature>
<evidence type="ECO:0000313" key="6">
    <source>
        <dbReference type="EMBL" id="QDT62262.1"/>
    </source>
</evidence>
<dbReference type="InterPro" id="IPR011040">
    <property type="entry name" value="Sialidase"/>
</dbReference>
<dbReference type="Gene3D" id="2.120.10.10">
    <property type="match status" value="1"/>
</dbReference>
<feature type="signal peptide" evidence="2">
    <location>
        <begin position="1"/>
        <end position="29"/>
    </location>
</feature>
<feature type="domain" description="Sialidase" evidence="4">
    <location>
        <begin position="360"/>
        <end position="643"/>
    </location>
</feature>
<proteinExistence type="predicted"/>
<keyword evidence="6" id="KW-0326">Glycosidase</keyword>
<evidence type="ECO:0000259" key="5">
    <source>
        <dbReference type="Pfam" id="PF14873"/>
    </source>
</evidence>
<gene>
    <name evidence="6" type="ORF">SV7mr_48090</name>
</gene>
<dbReference type="GO" id="GO:0004308">
    <property type="term" value="F:exo-alpha-sialidase activity"/>
    <property type="evidence" value="ECO:0007669"/>
    <property type="project" value="UniProtKB-EC"/>
</dbReference>
<dbReference type="PANTHER" id="PTHR22901:SF0">
    <property type="entry name" value="SIALATE O-ACETYLESTERASE"/>
    <property type="match status" value="1"/>
</dbReference>
<sequence precursor="true">MCRTIKHLVIRGVLAVSLVLGLFLTSVSAQEVAATSFETLKPGQVQSITSELGDWVFSGGVARIDPQHAASGTQCLHLTGGERTVAELTLSDQVKTDGALRFRAERWTVRGPFSFRVEKYSGDQWAEIYHGDRRIKVGRAFLSDVKIPLNDPSIEKLRFSVVSPAQTGILIDDVSIVPPKLQEIVAVDVQSLAVPVLVGAQHSPLAKLTVQTDGDLNPQRLASISMAFDERTELADLEAVELLFGGQVIARMETLSKGTAFELTPASDVGTLEEGGNEFIVACRLRKDANVDHQVQLHCDSVTLSGGRQYKLQHQSQPQRMGVSLRTGGDDGVHAYRIPGLATTNAGTLIAVYDIRHRSGGDLPGHIDVGMSRSTDGGRTWQPMQTIMDMGNDPKWRYDGIGDPAVLVDQTTGTIWVAATWSHGNRSWIGSQPGMEPHQTGQLMLVRSDDDGVTWSQPINITQQVKRPEWSFILQGPGKGITMQDGTIVFAAQYQDPPANRRLPHSTIIYSKDHGETWQVGSGAFDDTTEAQVVELQPGVLMLNCRYNRKSARVVMTSKDMGKTWQPHPTTERALIEPRACMASLIDVDAELGNDAGNWLLFSNPDSLSGRHHMTLKASPDQGNTWPKQHRLLLDEGRGGGYSCLSMIDEQTVGILYEGSQAHMTFQRVSLKDVLGDDHRQGRDAASRSDQPLDVFVVTGQSNSLGTVDPADYGQPLPEANSADAAVKFFWSNRSTRSGDATAALIGDSAGQWTTLQAQQGEGKNPVFWGPEIGFGRSLVADGKRDVAIIKASRGGGGNSFWLKDAPDDHMYRHTLKTVTDAVRALPAGRRFRIRGIVYVQGESDNIGEAKQAGQRLEALLENLRRDLPYAEEAVLLVGGIAAGGARQDIVRGQQAAAAKHHPAIEYIGNRDLKSALYDGLHFNRAAKMEIGQRIAQAWLSRPEGKRSTLWLPKVFGSHMVLQANAPLPIWGKADPGSQVTVQLDQDLQTVVANADGDWSVRMPQRSASAQAIELQVSTAAESISLRDILVGEVWVCAGQSNMEWRLNQSTNGRQELAALQEQDAQQIRLLDLTDGPRGVGSGYSAQQLGQLTPQHFVDGQWKVATAQTAQAFSAVGWYFGTHLQAELNVPVGLICPAAGGSPAEAWIPVEALEEDQTLKGLVAGNWLDSELLGEFCPLRGRQNLEAAIQAGESIPTDLIGPNHPFKPGFLWSATMEPMIPFAIAGVIWYQGESNAETRPRVAQHDQLFPLLIRQWRQKWGQGDFPFLLVQLPSMNRPYWPEFRESQRVAQQQLPNVGMAVTIDTGHPTNVHPPEKKIVGQRLARWALGTTYQSPKHSVYSGPLPVAAVRQDALVRVSFNHAGQGLKSSDGQSLRYFEVAGADGQYHPAVAKLGRSGSVVELSSAAVESPSAVRYAWVPFAKPVPNLVNSQSLPATPFELTVK</sequence>
<evidence type="ECO:0000259" key="4">
    <source>
        <dbReference type="Pfam" id="PF13088"/>
    </source>
</evidence>
<dbReference type="SUPFAM" id="SSF50939">
    <property type="entry name" value="Sialidases"/>
    <property type="match status" value="1"/>
</dbReference>
<keyword evidence="1 6" id="KW-0378">Hydrolase</keyword>
<dbReference type="InterPro" id="IPR039329">
    <property type="entry name" value="SIAE"/>
</dbReference>
<protein>
    <submittedName>
        <fullName evidence="6">Sialidase</fullName>
        <ecNumber evidence="6">3.2.1.18</ecNumber>
    </submittedName>
</protein>
<dbReference type="SUPFAM" id="SSF52266">
    <property type="entry name" value="SGNH hydrolase"/>
    <property type="match status" value="2"/>
</dbReference>
<feature type="domain" description="Sialidase N-terminal" evidence="5">
    <location>
        <begin position="187"/>
        <end position="306"/>
    </location>
</feature>
<keyword evidence="7" id="KW-1185">Reference proteome</keyword>
<dbReference type="GO" id="GO:0005975">
    <property type="term" value="P:carbohydrate metabolic process"/>
    <property type="evidence" value="ECO:0007669"/>
    <property type="project" value="TreeGrafter"/>
</dbReference>
<dbReference type="OrthoDB" id="7294637at2"/>
<evidence type="ECO:0000256" key="1">
    <source>
        <dbReference type="ARBA" id="ARBA00022801"/>
    </source>
</evidence>
<dbReference type="Gene3D" id="2.60.40.10">
    <property type="entry name" value="Immunoglobulins"/>
    <property type="match status" value="1"/>
</dbReference>
<dbReference type="Gene3D" id="2.60.40.1290">
    <property type="match status" value="1"/>
</dbReference>
<evidence type="ECO:0000313" key="7">
    <source>
        <dbReference type="Proteomes" id="UP000315003"/>
    </source>
</evidence>
<dbReference type="GO" id="GO:0001681">
    <property type="term" value="F:sialate O-acetylesterase activity"/>
    <property type="evidence" value="ECO:0007669"/>
    <property type="project" value="InterPro"/>
</dbReference>
<organism evidence="6 7">
    <name type="scientific">Stieleria bergensis</name>
    <dbReference type="NCBI Taxonomy" id="2528025"/>
    <lineage>
        <taxon>Bacteria</taxon>
        <taxon>Pseudomonadati</taxon>
        <taxon>Planctomycetota</taxon>
        <taxon>Planctomycetia</taxon>
        <taxon>Pirellulales</taxon>
        <taxon>Pirellulaceae</taxon>
        <taxon>Stieleria</taxon>
    </lineage>
</organism>
<reference evidence="6 7" key="1">
    <citation type="submission" date="2019-02" db="EMBL/GenBank/DDBJ databases">
        <title>Deep-cultivation of Planctomycetes and their phenomic and genomic characterization uncovers novel biology.</title>
        <authorList>
            <person name="Wiegand S."/>
            <person name="Jogler M."/>
            <person name="Boedeker C."/>
            <person name="Pinto D."/>
            <person name="Vollmers J."/>
            <person name="Rivas-Marin E."/>
            <person name="Kohn T."/>
            <person name="Peeters S.H."/>
            <person name="Heuer A."/>
            <person name="Rast P."/>
            <person name="Oberbeckmann S."/>
            <person name="Bunk B."/>
            <person name="Jeske O."/>
            <person name="Meyerdierks A."/>
            <person name="Storesund J.E."/>
            <person name="Kallscheuer N."/>
            <person name="Luecker S."/>
            <person name="Lage O.M."/>
            <person name="Pohl T."/>
            <person name="Merkel B.J."/>
            <person name="Hornburger P."/>
            <person name="Mueller R.-W."/>
            <person name="Bruemmer F."/>
            <person name="Labrenz M."/>
            <person name="Spormann A.M."/>
            <person name="Op den Camp H."/>
            <person name="Overmann J."/>
            <person name="Amann R."/>
            <person name="Jetten M.S.M."/>
            <person name="Mascher T."/>
            <person name="Medema M.H."/>
            <person name="Devos D.P."/>
            <person name="Kaster A.-K."/>
            <person name="Ovreas L."/>
            <person name="Rohde M."/>
            <person name="Galperin M.Y."/>
            <person name="Jogler C."/>
        </authorList>
    </citation>
    <scope>NUCLEOTIDE SEQUENCE [LARGE SCALE GENOMIC DNA]</scope>
    <source>
        <strain evidence="6 7">SV_7m_r</strain>
    </source>
</reference>
<dbReference type="InterPro" id="IPR005181">
    <property type="entry name" value="SASA"/>
</dbReference>
<dbReference type="CDD" id="cd15482">
    <property type="entry name" value="Sialidase_non-viral"/>
    <property type="match status" value="1"/>
</dbReference>
<name>A0A517T1M2_9BACT</name>
<feature type="chain" id="PRO_5021735373" evidence="2">
    <location>
        <begin position="30"/>
        <end position="1443"/>
    </location>
</feature>
<dbReference type="Proteomes" id="UP000315003">
    <property type="component" value="Chromosome"/>
</dbReference>
<dbReference type="EC" id="3.2.1.18" evidence="6"/>
<dbReference type="PANTHER" id="PTHR22901">
    <property type="entry name" value="SIALATE O-ACETYLESTERASE"/>
    <property type="match status" value="1"/>
</dbReference>
<accession>A0A517T1M2</accession>
<dbReference type="Gene3D" id="3.40.50.1110">
    <property type="entry name" value="SGNH hydrolase"/>
    <property type="match status" value="2"/>
</dbReference>
<dbReference type="InterPro" id="IPR013783">
    <property type="entry name" value="Ig-like_fold"/>
</dbReference>
<feature type="domain" description="Sialate O-acetylesterase" evidence="3">
    <location>
        <begin position="693"/>
        <end position="940"/>
    </location>
</feature>
<dbReference type="Pfam" id="PF03629">
    <property type="entry name" value="SASA"/>
    <property type="match status" value="2"/>
</dbReference>
<dbReference type="InterPro" id="IPR036514">
    <property type="entry name" value="SGNH_hydro_sf"/>
</dbReference>
<dbReference type="RefSeq" id="WP_145276913.1">
    <property type="nucleotide sequence ID" value="NZ_CP036272.1"/>
</dbReference>
<evidence type="ECO:0000259" key="3">
    <source>
        <dbReference type="Pfam" id="PF03629"/>
    </source>
</evidence>
<dbReference type="EMBL" id="CP036272">
    <property type="protein sequence ID" value="QDT62262.1"/>
    <property type="molecule type" value="Genomic_DNA"/>
</dbReference>
<dbReference type="Pfam" id="PF13088">
    <property type="entry name" value="BNR_2"/>
    <property type="match status" value="1"/>
</dbReference>
<evidence type="ECO:0000256" key="2">
    <source>
        <dbReference type="SAM" id="SignalP"/>
    </source>
</evidence>
<keyword evidence="2" id="KW-0732">Signal</keyword>
<dbReference type="Pfam" id="PF14873">
    <property type="entry name" value="BNR_assoc_N"/>
    <property type="match status" value="1"/>
</dbReference>